<dbReference type="SUPFAM" id="SSF56672">
    <property type="entry name" value="DNA/RNA polymerases"/>
    <property type="match status" value="1"/>
</dbReference>
<organism evidence="8 9">
    <name type="scientific">Solanum verrucosum</name>
    <dbReference type="NCBI Taxonomy" id="315347"/>
    <lineage>
        <taxon>Eukaryota</taxon>
        <taxon>Viridiplantae</taxon>
        <taxon>Streptophyta</taxon>
        <taxon>Embryophyta</taxon>
        <taxon>Tracheophyta</taxon>
        <taxon>Spermatophyta</taxon>
        <taxon>Magnoliopsida</taxon>
        <taxon>eudicotyledons</taxon>
        <taxon>Gunneridae</taxon>
        <taxon>Pentapetalae</taxon>
        <taxon>asterids</taxon>
        <taxon>lamiids</taxon>
        <taxon>Solanales</taxon>
        <taxon>Solanaceae</taxon>
        <taxon>Solanoideae</taxon>
        <taxon>Solaneae</taxon>
        <taxon>Solanum</taxon>
    </lineage>
</organism>
<dbReference type="InterPro" id="IPR041373">
    <property type="entry name" value="RT_RNaseH"/>
</dbReference>
<evidence type="ECO:0000256" key="5">
    <source>
        <dbReference type="ARBA" id="ARBA00022801"/>
    </source>
</evidence>
<dbReference type="GO" id="GO:0016787">
    <property type="term" value="F:hydrolase activity"/>
    <property type="evidence" value="ECO:0007669"/>
    <property type="project" value="UniProtKB-KW"/>
</dbReference>
<keyword evidence="1" id="KW-0808">Transferase</keyword>
<gene>
    <name evidence="8" type="ORF">MTR67_006810</name>
</gene>
<evidence type="ECO:0000256" key="1">
    <source>
        <dbReference type="ARBA" id="ARBA00022679"/>
    </source>
</evidence>
<keyword evidence="9" id="KW-1185">Reference proteome</keyword>
<evidence type="ECO:0000256" key="2">
    <source>
        <dbReference type="ARBA" id="ARBA00022695"/>
    </source>
</evidence>
<evidence type="ECO:0000259" key="7">
    <source>
        <dbReference type="Pfam" id="PF17917"/>
    </source>
</evidence>
<accession>A0AAF0Q241</accession>
<keyword evidence="6" id="KW-0695">RNA-directed DNA polymerase</keyword>
<dbReference type="CDD" id="cd09274">
    <property type="entry name" value="RNase_HI_RT_Ty3"/>
    <property type="match status" value="1"/>
</dbReference>
<evidence type="ECO:0000256" key="6">
    <source>
        <dbReference type="ARBA" id="ARBA00022918"/>
    </source>
</evidence>
<dbReference type="AlphaFoldDB" id="A0AAF0Q241"/>
<dbReference type="PANTHER" id="PTHR34072">
    <property type="entry name" value="ENZYMATIC POLYPROTEIN-RELATED"/>
    <property type="match status" value="1"/>
</dbReference>
<keyword evidence="3" id="KW-0540">Nuclease</keyword>
<dbReference type="InterPro" id="IPR043502">
    <property type="entry name" value="DNA/RNA_pol_sf"/>
</dbReference>
<proteinExistence type="predicted"/>
<evidence type="ECO:0000256" key="4">
    <source>
        <dbReference type="ARBA" id="ARBA00022759"/>
    </source>
</evidence>
<feature type="domain" description="Reverse transcriptase RNase H-like" evidence="7">
    <location>
        <begin position="2"/>
        <end position="49"/>
    </location>
</feature>
<reference evidence="8" key="1">
    <citation type="submission" date="2023-08" db="EMBL/GenBank/DDBJ databases">
        <title>A de novo genome assembly of Solanum verrucosum Schlechtendal, a Mexican diploid species geographically isolated from the other diploid A-genome species in potato relatives.</title>
        <authorList>
            <person name="Hosaka K."/>
        </authorList>
    </citation>
    <scope>NUCLEOTIDE SEQUENCE</scope>
    <source>
        <tissue evidence="8">Young leaves</tissue>
    </source>
</reference>
<dbReference type="Proteomes" id="UP001234989">
    <property type="component" value="Chromosome 2"/>
</dbReference>
<name>A0AAF0Q241_SOLVR</name>
<evidence type="ECO:0000313" key="9">
    <source>
        <dbReference type="Proteomes" id="UP001234989"/>
    </source>
</evidence>
<evidence type="ECO:0000256" key="3">
    <source>
        <dbReference type="ARBA" id="ARBA00022722"/>
    </source>
</evidence>
<dbReference type="PANTHER" id="PTHR34072:SF59">
    <property type="entry name" value="CCHC-TYPE INTEGRASE"/>
    <property type="match status" value="1"/>
</dbReference>
<dbReference type="Pfam" id="PF17917">
    <property type="entry name" value="RT_RNaseH"/>
    <property type="match status" value="1"/>
</dbReference>
<dbReference type="GO" id="GO:0003964">
    <property type="term" value="F:RNA-directed DNA polymerase activity"/>
    <property type="evidence" value="ECO:0007669"/>
    <property type="project" value="UniProtKB-KW"/>
</dbReference>
<dbReference type="EMBL" id="CP133613">
    <property type="protein sequence ID" value="WMV13425.1"/>
    <property type="molecule type" value="Genomic_DNA"/>
</dbReference>
<sequence>MVFVLKLWSHYLYGVHCEIFTDHRNLQYFFSQRDLNLRQQRWLELLKDYDVTILYHLGKANVVADALSRKTPSMGSLAALSIEERPLARDVQMLDNSLVRLKILDESDGMIAFIEARSCLVEQIRGHQFDDEKLCLIRYKVLRGDAKEVVLDSDGVLRIGGKICVPKTGELIRLILEEAHFADDDEMDTPKTNEEELGTRDVAVYDEYEELEGVMVQIATEASLQDTSMIGKRARQGHYEAKRSVKAEKVEGKQSCMPTLRQYQLGEQRSSWRHAEGIGDADPARQKLQKLLVESHAKKARRGALLASPIRPANPTYFAELTLY</sequence>
<evidence type="ECO:0000313" key="8">
    <source>
        <dbReference type="EMBL" id="WMV13425.1"/>
    </source>
</evidence>
<keyword evidence="2" id="KW-0548">Nucleotidyltransferase</keyword>
<protein>
    <recommendedName>
        <fullName evidence="7">Reverse transcriptase RNase H-like domain-containing protein</fullName>
    </recommendedName>
</protein>
<keyword evidence="4" id="KW-0255">Endonuclease</keyword>
<keyword evidence="5" id="KW-0378">Hydrolase</keyword>
<dbReference type="GO" id="GO:0004519">
    <property type="term" value="F:endonuclease activity"/>
    <property type="evidence" value="ECO:0007669"/>
    <property type="project" value="UniProtKB-KW"/>
</dbReference>